<dbReference type="RefSeq" id="WP_153384676.1">
    <property type="nucleotide sequence ID" value="NZ_VDFO01000022.1"/>
</dbReference>
<evidence type="ECO:0000313" key="3">
    <source>
        <dbReference type="Proteomes" id="UP000371423"/>
    </source>
</evidence>
<evidence type="ECO:0000313" key="4">
    <source>
        <dbReference type="Proteomes" id="UP000414364"/>
    </source>
</evidence>
<name>A0A5P0ZY03_9LACO</name>
<organism evidence="2 3">
    <name type="scientific">Companilactobacillus halodurans</name>
    <dbReference type="NCBI Taxonomy" id="2584183"/>
    <lineage>
        <taxon>Bacteria</taxon>
        <taxon>Bacillati</taxon>
        <taxon>Bacillota</taxon>
        <taxon>Bacilli</taxon>
        <taxon>Lactobacillales</taxon>
        <taxon>Lactobacillaceae</taxon>
        <taxon>Companilactobacillus</taxon>
    </lineage>
</organism>
<sequence length="256" mass="28953">MKKTLIALILLVFVLPLSVFGIKTLQGSIKPQAKEIGRPNLVIKKNQNIWKKRIVNADVIKSDGFNNGKSYVGTTMDQLDNHSKAVIKGTVYNLQRMNSPKNMAYTKATIHIDKVLSGDTQLKGKNIYIAFEGGLVSFDHWYANMSKPKDFDHEMLVKNEEFPLPDIGSKIIAGLVPNHLDEATDYNMALKQSGFTIHNSYMIDVPQYNFWIKRPDADKYVLNNPKALKKSNDRPNLAAALEKLTTEINQKYNNNK</sequence>
<dbReference type="OrthoDB" id="2315450at2"/>
<dbReference type="EMBL" id="VDFP01000003">
    <property type="protein sequence ID" value="MQS75265.1"/>
    <property type="molecule type" value="Genomic_DNA"/>
</dbReference>
<protein>
    <submittedName>
        <fullName evidence="2">Uncharacterized protein</fullName>
    </submittedName>
</protein>
<keyword evidence="3" id="KW-1185">Reference proteome</keyword>
<accession>A0A5P0ZY03</accession>
<proteinExistence type="predicted"/>
<evidence type="ECO:0000313" key="1">
    <source>
        <dbReference type="EMBL" id="MQS75265.1"/>
    </source>
</evidence>
<dbReference type="AlphaFoldDB" id="A0A5P0ZY03"/>
<gene>
    <name evidence="2" type="ORF">FHL05_06890</name>
    <name evidence="1" type="ORF">FHL06_02500</name>
</gene>
<dbReference type="EMBL" id="VDFO01000022">
    <property type="protein sequence ID" value="MQS97614.1"/>
    <property type="molecule type" value="Genomic_DNA"/>
</dbReference>
<evidence type="ECO:0000313" key="2">
    <source>
        <dbReference type="EMBL" id="MQS97614.1"/>
    </source>
</evidence>
<reference evidence="3 4" key="1">
    <citation type="journal article" date="2019" name="Syst. Appl. Microbiol.">
        <title>Polyphasic characterization of two novel Lactobacillus spp. isolated from blown salami packages: Description of Lactobacillus halodurans sp. nov. and Lactobacillus salsicarnum sp. nov.</title>
        <authorList>
            <person name="Schuster J.A."/>
            <person name="Klingl A."/>
            <person name="Vogel R.F."/>
            <person name="Ehrmann M.A."/>
        </authorList>
    </citation>
    <scope>NUCLEOTIDE SEQUENCE [LARGE SCALE GENOMIC DNA]</scope>
    <source>
        <strain evidence="2 3">TMW 1.1920</strain>
        <strain evidence="1 4">TMW 1.2172</strain>
    </source>
</reference>
<dbReference type="Proteomes" id="UP000414364">
    <property type="component" value="Unassembled WGS sequence"/>
</dbReference>
<dbReference type="Proteomes" id="UP000371423">
    <property type="component" value="Unassembled WGS sequence"/>
</dbReference>
<comment type="caution">
    <text evidence="2">The sequence shown here is derived from an EMBL/GenBank/DDBJ whole genome shotgun (WGS) entry which is preliminary data.</text>
</comment>